<keyword evidence="1" id="KW-0645">Protease</keyword>
<keyword evidence="3 7" id="KW-0378">Hydrolase</keyword>
<feature type="domain" description="MPN" evidence="6">
    <location>
        <begin position="3"/>
        <end position="139"/>
    </location>
</feature>
<dbReference type="CDD" id="cd08070">
    <property type="entry name" value="MPN_like"/>
    <property type="match status" value="1"/>
</dbReference>
<keyword evidence="2" id="KW-0479">Metal-binding</keyword>
<keyword evidence="5" id="KW-0482">Metalloprotease</keyword>
<dbReference type="PANTHER" id="PTHR34858">
    <property type="entry name" value="CYSO-CYSTEINE PEPTIDASE"/>
    <property type="match status" value="1"/>
</dbReference>
<dbReference type="EMBL" id="CYYU01000006">
    <property type="protein sequence ID" value="CUN70235.1"/>
    <property type="molecule type" value="Genomic_DNA"/>
</dbReference>
<dbReference type="Pfam" id="PF14464">
    <property type="entry name" value="Prok-JAB"/>
    <property type="match status" value="1"/>
</dbReference>
<dbReference type="InterPro" id="IPR028090">
    <property type="entry name" value="JAB_dom_prok"/>
</dbReference>
<evidence type="ECO:0000256" key="5">
    <source>
        <dbReference type="ARBA" id="ARBA00023049"/>
    </source>
</evidence>
<dbReference type="GO" id="GO:0008270">
    <property type="term" value="F:zinc ion binding"/>
    <property type="evidence" value="ECO:0007669"/>
    <property type="project" value="TreeGrafter"/>
</dbReference>
<dbReference type="PANTHER" id="PTHR34858:SF1">
    <property type="entry name" value="CYSO-CYSTEINE PEPTIDASE"/>
    <property type="match status" value="1"/>
</dbReference>
<evidence type="ECO:0000313" key="7">
    <source>
        <dbReference type="EMBL" id="CUN70235.1"/>
    </source>
</evidence>
<sequence>MIIHLKLEDYLTMVQHARKTAPVEDCGLIGGRIDEATGEKFVEKVFFLTNIDHSEEHFSLDPKEQFAAVKELRAQGLELLGNWHSHPASPSRPSEEDKRLAYDSRASYFILSLNGGEPVLNSFHIEKRTDVSKEDLRIR</sequence>
<dbReference type="AlphaFoldDB" id="A0A173Z4X9"/>
<dbReference type="SUPFAM" id="SSF102712">
    <property type="entry name" value="JAB1/MPN domain"/>
    <property type="match status" value="1"/>
</dbReference>
<dbReference type="InterPro" id="IPR037518">
    <property type="entry name" value="MPN"/>
</dbReference>
<dbReference type="EC" id="3.4.17.-" evidence="7"/>
<dbReference type="GO" id="GO:0008235">
    <property type="term" value="F:metalloexopeptidase activity"/>
    <property type="evidence" value="ECO:0007669"/>
    <property type="project" value="TreeGrafter"/>
</dbReference>
<keyword evidence="8" id="KW-1185">Reference proteome</keyword>
<dbReference type="STRING" id="187979.ERS852385_01129"/>
<organism evidence="7 8">
    <name type="scientific">Mitsuokella jalaludinii</name>
    <dbReference type="NCBI Taxonomy" id="187979"/>
    <lineage>
        <taxon>Bacteria</taxon>
        <taxon>Bacillati</taxon>
        <taxon>Bacillota</taxon>
        <taxon>Negativicutes</taxon>
        <taxon>Selenomonadales</taxon>
        <taxon>Selenomonadaceae</taxon>
        <taxon>Mitsuokella</taxon>
    </lineage>
</organism>
<dbReference type="Gene3D" id="3.40.140.10">
    <property type="entry name" value="Cytidine Deaminase, domain 2"/>
    <property type="match status" value="1"/>
</dbReference>
<gene>
    <name evidence="7" type="primary">mec</name>
    <name evidence="7" type="ORF">ERS852385_01129</name>
</gene>
<keyword evidence="7" id="KW-0121">Carboxypeptidase</keyword>
<protein>
    <submittedName>
        <fullName evidence="7">CysO-cysteine peptidase</fullName>
        <ecNumber evidence="7">3.4.17.-</ecNumber>
    </submittedName>
</protein>
<evidence type="ECO:0000256" key="2">
    <source>
        <dbReference type="ARBA" id="ARBA00022723"/>
    </source>
</evidence>
<dbReference type="FunFam" id="3.40.140.10:FF:000085">
    <property type="entry name" value="Mov34/MPN/PAD-1 family protein"/>
    <property type="match status" value="1"/>
</dbReference>
<evidence type="ECO:0000259" key="6">
    <source>
        <dbReference type="PROSITE" id="PS50249"/>
    </source>
</evidence>
<evidence type="ECO:0000313" key="8">
    <source>
        <dbReference type="Proteomes" id="UP000095546"/>
    </source>
</evidence>
<proteinExistence type="predicted"/>
<evidence type="ECO:0000256" key="3">
    <source>
        <dbReference type="ARBA" id="ARBA00022801"/>
    </source>
</evidence>
<dbReference type="Proteomes" id="UP000095546">
    <property type="component" value="Unassembled WGS sequence"/>
</dbReference>
<evidence type="ECO:0000256" key="1">
    <source>
        <dbReference type="ARBA" id="ARBA00022670"/>
    </source>
</evidence>
<dbReference type="eggNOG" id="COG1310">
    <property type="taxonomic scope" value="Bacteria"/>
</dbReference>
<reference evidence="7 8" key="1">
    <citation type="submission" date="2015-09" db="EMBL/GenBank/DDBJ databases">
        <authorList>
            <consortium name="Pathogen Informatics"/>
        </authorList>
    </citation>
    <scope>NUCLEOTIDE SEQUENCE [LARGE SCALE GENOMIC DNA]</scope>
    <source>
        <strain evidence="7 8">2789STDY5608828</strain>
    </source>
</reference>
<keyword evidence="4" id="KW-0862">Zinc</keyword>
<dbReference type="RefSeq" id="WP_055161310.1">
    <property type="nucleotide sequence ID" value="NZ_CABIWZ010000006.1"/>
</dbReference>
<evidence type="ECO:0000256" key="4">
    <source>
        <dbReference type="ARBA" id="ARBA00022833"/>
    </source>
</evidence>
<accession>A0A173Z4X9</accession>
<dbReference type="GO" id="GO:0004180">
    <property type="term" value="F:carboxypeptidase activity"/>
    <property type="evidence" value="ECO:0007669"/>
    <property type="project" value="UniProtKB-KW"/>
</dbReference>
<dbReference type="GO" id="GO:0006508">
    <property type="term" value="P:proteolysis"/>
    <property type="evidence" value="ECO:0007669"/>
    <property type="project" value="UniProtKB-KW"/>
</dbReference>
<dbReference type="InterPro" id="IPR051929">
    <property type="entry name" value="VirAsm_ModProt"/>
</dbReference>
<dbReference type="GeneID" id="83709181"/>
<name>A0A173Z4X9_9FIRM</name>
<dbReference type="PROSITE" id="PS50249">
    <property type="entry name" value="MPN"/>
    <property type="match status" value="1"/>
</dbReference>